<proteinExistence type="predicted"/>
<reference evidence="11" key="1">
    <citation type="journal article" date="2019" name="Int. J. Syst. Evol. Microbiol.">
        <title>The Global Catalogue of Microorganisms (GCM) 10K type strain sequencing project: providing services to taxonomists for standard genome sequencing and annotation.</title>
        <authorList>
            <consortium name="The Broad Institute Genomics Platform"/>
            <consortium name="The Broad Institute Genome Sequencing Center for Infectious Disease"/>
            <person name="Wu L."/>
            <person name="Ma J."/>
        </authorList>
    </citation>
    <scope>NUCLEOTIDE SEQUENCE [LARGE SCALE GENOMIC DNA]</scope>
    <source>
        <strain evidence="11">CCUG 56608</strain>
    </source>
</reference>
<dbReference type="PANTHER" id="PTHR37823">
    <property type="entry name" value="CYTOCHROME C-553-LIKE"/>
    <property type="match status" value="1"/>
</dbReference>
<dbReference type="Proteomes" id="UP001597041">
    <property type="component" value="Unassembled WGS sequence"/>
</dbReference>
<evidence type="ECO:0000256" key="1">
    <source>
        <dbReference type="ARBA" id="ARBA00022448"/>
    </source>
</evidence>
<keyword evidence="5 6" id="KW-0408">Iron</keyword>
<evidence type="ECO:0000313" key="10">
    <source>
        <dbReference type="EMBL" id="MFD1066376.1"/>
    </source>
</evidence>
<evidence type="ECO:0000256" key="3">
    <source>
        <dbReference type="ARBA" id="ARBA00022723"/>
    </source>
</evidence>
<gene>
    <name evidence="10" type="ORF">ACFQ19_10105</name>
</gene>
<evidence type="ECO:0000256" key="6">
    <source>
        <dbReference type="PROSITE-ProRule" id="PRU00433"/>
    </source>
</evidence>
<dbReference type="SUPFAM" id="SSF46626">
    <property type="entry name" value="Cytochrome c"/>
    <property type="match status" value="1"/>
</dbReference>
<dbReference type="Gene3D" id="1.10.760.10">
    <property type="entry name" value="Cytochrome c-like domain"/>
    <property type="match status" value="1"/>
</dbReference>
<feature type="compositionally biased region" description="Acidic residues" evidence="7">
    <location>
        <begin position="39"/>
        <end position="58"/>
    </location>
</feature>
<keyword evidence="2 6" id="KW-0349">Heme</keyword>
<dbReference type="PIRSF" id="PIRSF000025">
    <property type="entry name" value="Cytc_Bsub_c550"/>
    <property type="match status" value="1"/>
</dbReference>
<dbReference type="RefSeq" id="WP_379591955.1">
    <property type="nucleotide sequence ID" value="NZ_JBHTKK010000010.1"/>
</dbReference>
<evidence type="ECO:0000256" key="4">
    <source>
        <dbReference type="ARBA" id="ARBA00022982"/>
    </source>
</evidence>
<dbReference type="Pfam" id="PF13442">
    <property type="entry name" value="Cytochrome_CBB3"/>
    <property type="match status" value="1"/>
</dbReference>
<evidence type="ECO:0000313" key="11">
    <source>
        <dbReference type="Proteomes" id="UP001597041"/>
    </source>
</evidence>
<feature type="region of interest" description="Disordered" evidence="7">
    <location>
        <begin position="34"/>
        <end position="67"/>
    </location>
</feature>
<organism evidence="10 11">
    <name type="scientific">Oceanobacillus locisalsi</name>
    <dbReference type="NCBI Taxonomy" id="546107"/>
    <lineage>
        <taxon>Bacteria</taxon>
        <taxon>Bacillati</taxon>
        <taxon>Bacillota</taxon>
        <taxon>Bacilli</taxon>
        <taxon>Bacillales</taxon>
        <taxon>Bacillaceae</taxon>
        <taxon>Oceanobacillus</taxon>
    </lineage>
</organism>
<dbReference type="InterPro" id="IPR009056">
    <property type="entry name" value="Cyt_c-like_dom"/>
</dbReference>
<keyword evidence="11" id="KW-1185">Reference proteome</keyword>
<dbReference type="PANTHER" id="PTHR37823:SF4">
    <property type="entry name" value="MENAQUINOL-CYTOCHROME C REDUCTASE CYTOCHROME B_C SUBUNIT"/>
    <property type="match status" value="1"/>
</dbReference>
<feature type="transmembrane region" description="Helical" evidence="8">
    <location>
        <begin position="6"/>
        <end position="28"/>
    </location>
</feature>
<keyword evidence="1" id="KW-0813">Transport</keyword>
<keyword evidence="8" id="KW-0812">Transmembrane</keyword>
<feature type="domain" description="Cytochrome c" evidence="9">
    <location>
        <begin position="61"/>
        <end position="136"/>
    </location>
</feature>
<evidence type="ECO:0000256" key="7">
    <source>
        <dbReference type="SAM" id="MobiDB-lite"/>
    </source>
</evidence>
<dbReference type="PROSITE" id="PS51007">
    <property type="entry name" value="CYTC"/>
    <property type="match status" value="1"/>
</dbReference>
<evidence type="ECO:0000259" key="9">
    <source>
        <dbReference type="PROSITE" id="PS51007"/>
    </source>
</evidence>
<name>A0ABW3NFG7_9BACI</name>
<keyword evidence="3 6" id="KW-0479">Metal-binding</keyword>
<accession>A0ABW3NFG7</accession>
<comment type="caution">
    <text evidence="10">The sequence shown here is derived from an EMBL/GenBank/DDBJ whole genome shotgun (WGS) entry which is preliminary data.</text>
</comment>
<evidence type="ECO:0000256" key="5">
    <source>
        <dbReference type="ARBA" id="ARBA00023004"/>
    </source>
</evidence>
<keyword evidence="8" id="KW-0472">Membrane</keyword>
<dbReference type="EMBL" id="JBHTKK010000010">
    <property type="protein sequence ID" value="MFD1066376.1"/>
    <property type="molecule type" value="Genomic_DNA"/>
</dbReference>
<dbReference type="InterPro" id="IPR012218">
    <property type="entry name" value="Cyt_c_BACSU-c550-type"/>
</dbReference>
<protein>
    <submittedName>
        <fullName evidence="10">C-type cytochrome</fullName>
    </submittedName>
</protein>
<keyword evidence="8" id="KW-1133">Transmembrane helix</keyword>
<keyword evidence="4" id="KW-0249">Electron transport</keyword>
<evidence type="ECO:0000256" key="2">
    <source>
        <dbReference type="ARBA" id="ARBA00022617"/>
    </source>
</evidence>
<sequence length="136" mass="14238">MKKNPVIPYAIIAGLGLIAVIIISVVGIDQREAIQSGEENGEEQTEEGAEEGEGEEGGDTASADAGEEVYQNNCVTCHGDDLASGSAPDLTQVGSTYSQEEIADIVENGTDGGMPAFPELQGEELDALSEWLSEHQ</sequence>
<evidence type="ECO:0000256" key="8">
    <source>
        <dbReference type="SAM" id="Phobius"/>
    </source>
</evidence>
<dbReference type="InterPro" id="IPR036909">
    <property type="entry name" value="Cyt_c-like_dom_sf"/>
</dbReference>
<dbReference type="InterPro" id="IPR051811">
    <property type="entry name" value="Cytochrome_c550/c551-like"/>
</dbReference>